<gene>
    <name evidence="3" type="ORF">BK699_12135</name>
</gene>
<dbReference type="Pfam" id="PF05065">
    <property type="entry name" value="Phage_capsid"/>
    <property type="match status" value="1"/>
</dbReference>
<dbReference type="InterPro" id="IPR054612">
    <property type="entry name" value="Phage_capsid-like_C"/>
</dbReference>
<reference evidence="3 4" key="1">
    <citation type="submission" date="2016-10" db="EMBL/GenBank/DDBJ databases">
        <title>Comparative genomics of Bacillus thuringiensis reveals a path to pathogens against multiple invertebrate hosts.</title>
        <authorList>
            <person name="Zheng J."/>
            <person name="Gao Q."/>
            <person name="Liu H."/>
            <person name="Peng D."/>
            <person name="Ruan L."/>
            <person name="Sun M."/>
        </authorList>
    </citation>
    <scope>NUCLEOTIDE SEQUENCE [LARGE SCALE GENOMIC DNA]</scope>
    <source>
        <strain evidence="3">BGSC 4AC1</strain>
    </source>
</reference>
<sequence length="288" mass="32242">MSTNTEIREAINTYVRRKGQTRAGFTSVEGGALISEELLAPQKEKVDTVDLTQYVRIVPVNHGSGKYPVIYKSNGKMVSVEELAKNPELAKPTFTEVEYAIETYRGYIPVSQEAIDDADFDIAALIAEGIKDQDLNTKTEQIADILKTATPKVVVGLDGIITLLNTELKQFYNNKFYISSSLFNELDLLKDNTGRYLLEDDITVASGKRIKGREVIVLDDEIIGNKKDDLVGFVGDAYEYCTLFDRQKASIKWIENDVYGQILAGYVRFDVKKVDEEAGCYITYTPSI</sequence>
<dbReference type="EMBL" id="NFCF01000073">
    <property type="protein sequence ID" value="OTW47930.1"/>
    <property type="molecule type" value="Genomic_DNA"/>
</dbReference>
<dbReference type="InterPro" id="IPR024455">
    <property type="entry name" value="Phage_capsid"/>
</dbReference>
<dbReference type="NCBIfam" id="TIGR01554">
    <property type="entry name" value="major_cap_HK97"/>
    <property type="match status" value="1"/>
</dbReference>
<evidence type="ECO:0000313" key="3">
    <source>
        <dbReference type="EMBL" id="OTW47930.1"/>
    </source>
</evidence>
<dbReference type="SUPFAM" id="SSF56563">
    <property type="entry name" value="Major capsid protein gp5"/>
    <property type="match status" value="1"/>
</dbReference>
<name>A0A242W9E3_BACTU</name>
<comment type="subcellular location">
    <subcellularLocation>
        <location evidence="1">Virion</location>
    </subcellularLocation>
</comment>
<evidence type="ECO:0000313" key="4">
    <source>
        <dbReference type="Proteomes" id="UP000195152"/>
    </source>
</evidence>
<evidence type="ECO:0000259" key="2">
    <source>
        <dbReference type="Pfam" id="PF05065"/>
    </source>
</evidence>
<accession>A0A242W9E3</accession>
<organism evidence="3 4">
    <name type="scientific">Bacillus thuringiensis serovar mexicanensis</name>
    <dbReference type="NCBI Taxonomy" id="180868"/>
    <lineage>
        <taxon>Bacteria</taxon>
        <taxon>Bacillati</taxon>
        <taxon>Bacillota</taxon>
        <taxon>Bacilli</taxon>
        <taxon>Bacillales</taxon>
        <taxon>Bacillaceae</taxon>
        <taxon>Bacillus</taxon>
        <taxon>Bacillus cereus group</taxon>
    </lineage>
</organism>
<dbReference type="Proteomes" id="UP000195152">
    <property type="component" value="Unassembled WGS sequence"/>
</dbReference>
<dbReference type="RefSeq" id="WP_000106366.1">
    <property type="nucleotide sequence ID" value="NZ_NFCF01000073.1"/>
</dbReference>
<dbReference type="Gene3D" id="3.30.2320.10">
    <property type="entry name" value="hypothetical protein PF0899 domain"/>
    <property type="match status" value="1"/>
</dbReference>
<dbReference type="Gene3D" id="3.30.2400.10">
    <property type="entry name" value="Major capsid protein gp5"/>
    <property type="match status" value="1"/>
</dbReference>
<dbReference type="AlphaFoldDB" id="A0A242W9E3"/>
<protein>
    <submittedName>
        <fullName evidence="3">Major capsid protein</fullName>
    </submittedName>
</protein>
<proteinExistence type="predicted"/>
<comment type="caution">
    <text evidence="3">The sequence shown here is derived from an EMBL/GenBank/DDBJ whole genome shotgun (WGS) entry which is preliminary data.</text>
</comment>
<feature type="domain" description="Phage capsid-like C-terminal" evidence="2">
    <location>
        <begin position="46"/>
        <end position="278"/>
    </location>
</feature>
<evidence type="ECO:0000256" key="1">
    <source>
        <dbReference type="ARBA" id="ARBA00004328"/>
    </source>
</evidence>